<name>A0A9W7J9L7_HIBTR</name>
<evidence type="ECO:0000313" key="4">
    <source>
        <dbReference type="Proteomes" id="UP001165190"/>
    </source>
</evidence>
<proteinExistence type="predicted"/>
<sequence length="96" mass="10968">MATTNEFEDRLKMIEELTADAEQIQEQVLAQILKKNAGTEYLSQYLNGKTDQKLFKTNVPIVSYEDIKPYIDHMSFRPNPSSSSIEAVAPREESRS</sequence>
<protein>
    <submittedName>
        <fullName evidence="3">Uncharacterized protein</fullName>
    </submittedName>
</protein>
<evidence type="ECO:0000313" key="3">
    <source>
        <dbReference type="EMBL" id="GMJ10501.1"/>
    </source>
</evidence>
<evidence type="ECO:0000256" key="2">
    <source>
        <dbReference type="SAM" id="MobiDB-lite"/>
    </source>
</evidence>
<dbReference type="InterPro" id="IPR004993">
    <property type="entry name" value="GH3"/>
</dbReference>
<dbReference type="Proteomes" id="UP001165190">
    <property type="component" value="Unassembled WGS sequence"/>
</dbReference>
<dbReference type="EMBL" id="BSYR01000056">
    <property type="protein sequence ID" value="GMJ10501.1"/>
    <property type="molecule type" value="Genomic_DNA"/>
</dbReference>
<dbReference type="PANTHER" id="PTHR31901">
    <property type="entry name" value="GH3 DOMAIN-CONTAINING PROTEIN"/>
    <property type="match status" value="1"/>
</dbReference>
<dbReference type="OrthoDB" id="1915431at2759"/>
<comment type="caution">
    <text evidence="3">The sequence shown here is derived from an EMBL/GenBank/DDBJ whole genome shotgun (WGS) entry which is preliminary data.</text>
</comment>
<dbReference type="AlphaFoldDB" id="A0A9W7J9L7"/>
<dbReference type="GO" id="GO:0005737">
    <property type="term" value="C:cytoplasm"/>
    <property type="evidence" value="ECO:0007669"/>
    <property type="project" value="TreeGrafter"/>
</dbReference>
<organism evidence="3 4">
    <name type="scientific">Hibiscus trionum</name>
    <name type="common">Flower of an hour</name>
    <dbReference type="NCBI Taxonomy" id="183268"/>
    <lineage>
        <taxon>Eukaryota</taxon>
        <taxon>Viridiplantae</taxon>
        <taxon>Streptophyta</taxon>
        <taxon>Embryophyta</taxon>
        <taxon>Tracheophyta</taxon>
        <taxon>Spermatophyta</taxon>
        <taxon>Magnoliopsida</taxon>
        <taxon>eudicotyledons</taxon>
        <taxon>Gunneridae</taxon>
        <taxon>Pentapetalae</taxon>
        <taxon>rosids</taxon>
        <taxon>malvids</taxon>
        <taxon>Malvales</taxon>
        <taxon>Malvaceae</taxon>
        <taxon>Malvoideae</taxon>
        <taxon>Hibiscus</taxon>
    </lineage>
</organism>
<feature type="region of interest" description="Disordered" evidence="2">
    <location>
        <begin position="75"/>
        <end position="96"/>
    </location>
</feature>
<accession>A0A9W7J9L7</accession>
<evidence type="ECO:0000256" key="1">
    <source>
        <dbReference type="SAM" id="Coils"/>
    </source>
</evidence>
<dbReference type="GO" id="GO:0016881">
    <property type="term" value="F:acid-amino acid ligase activity"/>
    <property type="evidence" value="ECO:0007669"/>
    <property type="project" value="TreeGrafter"/>
</dbReference>
<keyword evidence="4" id="KW-1185">Reference proteome</keyword>
<reference evidence="3" key="1">
    <citation type="submission" date="2023-05" db="EMBL/GenBank/DDBJ databases">
        <title>Genome and transcriptome analyses reveal genes involved in the formation of fine ridges on petal epidermal cells in Hibiscus trionum.</title>
        <authorList>
            <person name="Koshimizu S."/>
            <person name="Masuda S."/>
            <person name="Ishii T."/>
            <person name="Shirasu K."/>
            <person name="Hoshino A."/>
            <person name="Arita M."/>
        </authorList>
    </citation>
    <scope>NUCLEOTIDE SEQUENCE</scope>
    <source>
        <strain evidence="3">Hamamatsu line</strain>
    </source>
</reference>
<keyword evidence="1" id="KW-0175">Coiled coil</keyword>
<feature type="coiled-coil region" evidence="1">
    <location>
        <begin position="7"/>
        <end position="34"/>
    </location>
</feature>
<gene>
    <name evidence="3" type="ORF">HRI_004719300</name>
</gene>
<dbReference type="Pfam" id="PF03321">
    <property type="entry name" value="GH3"/>
    <property type="match status" value="1"/>
</dbReference>
<dbReference type="PANTHER" id="PTHR31901:SF33">
    <property type="entry name" value="INDOLE-3-ACETIC ACID-AMIDO SYNTHETASE GH3.17"/>
    <property type="match status" value="1"/>
</dbReference>